<evidence type="ECO:0000313" key="3">
    <source>
        <dbReference type="EMBL" id="RXW21887.1"/>
    </source>
</evidence>
<feature type="compositionally biased region" description="Polar residues" evidence="2">
    <location>
        <begin position="1489"/>
        <end position="1515"/>
    </location>
</feature>
<feature type="compositionally biased region" description="Polar residues" evidence="2">
    <location>
        <begin position="1571"/>
        <end position="1588"/>
    </location>
</feature>
<feature type="compositionally biased region" description="Low complexity" evidence="2">
    <location>
        <begin position="1455"/>
        <end position="1488"/>
    </location>
</feature>
<protein>
    <recommendedName>
        <fullName evidence="5">Transposase</fullName>
    </recommendedName>
</protein>
<proteinExistence type="predicted"/>
<accession>A0A4Q2DP24</accession>
<feature type="region of interest" description="Disordered" evidence="2">
    <location>
        <begin position="191"/>
        <end position="212"/>
    </location>
</feature>
<reference evidence="3 4" key="1">
    <citation type="submission" date="2019-01" db="EMBL/GenBank/DDBJ databases">
        <title>Draft genome sequence of Psathyrella aberdarensis IHI B618.</title>
        <authorList>
            <person name="Buettner E."/>
            <person name="Kellner H."/>
        </authorList>
    </citation>
    <scope>NUCLEOTIDE SEQUENCE [LARGE SCALE GENOMIC DNA]</scope>
    <source>
        <strain evidence="3 4">IHI B618</strain>
    </source>
</reference>
<dbReference type="PANTHER" id="PTHR24216:SF8">
    <property type="entry name" value="PAXILLIN, ISOFORM F"/>
    <property type="match status" value="1"/>
</dbReference>
<dbReference type="PANTHER" id="PTHR24216">
    <property type="entry name" value="PAXILLIN-RELATED"/>
    <property type="match status" value="1"/>
</dbReference>
<feature type="region of interest" description="Disordered" evidence="2">
    <location>
        <begin position="1712"/>
        <end position="1748"/>
    </location>
</feature>
<dbReference type="EMBL" id="SDEE01000091">
    <property type="protein sequence ID" value="RXW21887.1"/>
    <property type="molecule type" value="Genomic_DNA"/>
</dbReference>
<gene>
    <name evidence="3" type="ORF">EST38_g3961</name>
</gene>
<feature type="compositionally biased region" description="Low complexity" evidence="2">
    <location>
        <begin position="1149"/>
        <end position="1162"/>
    </location>
</feature>
<dbReference type="OrthoDB" id="2669721at2759"/>
<dbReference type="STRING" id="2316362.A0A4Q2DP24"/>
<feature type="compositionally biased region" description="Low complexity" evidence="2">
    <location>
        <begin position="1247"/>
        <end position="1263"/>
    </location>
</feature>
<evidence type="ECO:0000313" key="4">
    <source>
        <dbReference type="Proteomes" id="UP000290288"/>
    </source>
</evidence>
<name>A0A4Q2DP24_9AGAR</name>
<feature type="region of interest" description="Disordered" evidence="2">
    <location>
        <begin position="134"/>
        <end position="155"/>
    </location>
</feature>
<sequence>MAIPQPAALSLSSPDSDNPATTSLKRTRNGAEGIKDIESDMELEAGYSDALDMSERPTKRICEHPASIAEPPSPENLSDADMALTQPGLPHEPRAPSPLNEPAVAQLVDGAGNMTGNLPEFPGPQMSQNLQQSEQFNGRMAQEPSAESIEDHQDEERVEFLRQVHLQEHLHSHSSASEDCACCESPNHLPDISQGPGAHDPTANDESSQANPSHIEHIKWTQDFLSLIQSATLDADKLDEATRERLRNPSPPRSDEELALYKESLDLYFLTSSAPESVYNGLRQHMEHYHNAEMLSLHSVRQLVAELTGISPVYDDMCINGCHAFTGPFSDQTECNSCGQSRYLASTENKKNKVPRQQACTIPLGPQIQALRQSKEGSMAMQYRSQKMQELIDAEASGAEIVFDDVYCGSDLRNLSNSVGFSPTEDDTFVGISVDGAQLYQDKKSDTWFGIWIVYDYDPATRYKRRHILPAFIIPGPEKPKNVESYLFRSFYHLSALQRENGGAGLRAYDAMKQAIISSRIFFLFGTADAIGLVELDGRVGHHGAHGCRLGCPMKGRHKPGAGHYYAAHLRPNFSSVGDCDHPDFDLRHTPDPTVEKYQADLKLVIESSTQAAYERARLASGISRPSLISALKYSLPPPKCFTVDLMHLLLNNIPELMLSIWRGNMKCEVETDSKLSWDWATLTGKPWEEHGQLVAEAKEAFPTSFHRTPRNPAQKLNSGFKATEYCLYFYGLGPAYFRKLLPAVYWQNYCKLVRGARILFQRRITQAQMLEAYSLLVQFVEEFENIYYERRMDRLHFCRPALHTLVHSPKEVFRTGPGAYTTQFTLEGTIGLLTRDIRQHSTPFANVTHVAIRRSQWNAIQAMYPEFAQDRSDTPKRYSLNIGEGYELRAPRSDHAVAISSAHQAQLLLEKTGLRIVRKWGRIKLSNGQVIRSRYQEDQETKLNRRVSRMIKSYLQNFDSSPTEPESNISFPMNAPGSDDNGYNVNKSTRADVGAWLAKCNGLAVSGTLPQHAIPMSDGYKIDVESQLSEDPRYMADTQAAVYGSPSADCSFNSSRTLVATATTTSTVQKSNGPKRIRSPEIGSGSSEGLFKKSRSAVDVALEQLEQCIADTDEEISKAIERRQKLKMSTSHGYTRGAPLYLTDYGHSTRASSSGSAGDGSIYDDEHDYTPQSSYPGSPRLGGSYRLNNFTNPQYRELWEENIRLKAENTALQAKYENERANALQFRNLLDTALKQEPSNQASRNTSGSSTPTPDPSLLASSPSILSGAQQLQAEIDKKPPLGRDPDPSEPDFIRCQFWLQDDWKNLKEDSANNNLARPSKWDFITDITGHAVSDKICESIFSKLWSIWDHLVYIFMDPETWGVKAPIVTLYVSVVMYEAFPFLRYCDRNWKLHEIATQKFNEWSRSRNSKPRCPMLAKQYGVALPVAGSSSQSVRRKRGGDTSASRKKARLEPAQPTQPTSSTGQTAAPGSAVTPSTGQPTTSGSTLNATQSAVPGSTTNPAQPTVPGSTPGSVQPAVPDSTSNPAQPAAPGSTSNPRPAVPSLTTNSAQQNAETTSPTKTQPRPPANTHVSPAHQQIQQSGSAESNPGDFELAKDTDFQWSYSRSASPALPPDGTNPANSHDIHIPPPAQSTAVIQGPSQPPPPKKKVGTGKPEQPSESVTGRNLCLIDYVALHGEGITKAEFSYFYNHELSLVVRKEYETLAKQRKKLKEQSERLQPSGILEKNHLAPAASGCGAASENAAASG</sequence>
<comment type="caution">
    <text evidence="3">The sequence shown here is derived from an EMBL/GenBank/DDBJ whole genome shotgun (WGS) entry which is preliminary data.</text>
</comment>
<feature type="coiled-coil region" evidence="1">
    <location>
        <begin position="1103"/>
        <end position="1130"/>
    </location>
</feature>
<feature type="compositionally biased region" description="Basic and acidic residues" evidence="2">
    <location>
        <begin position="53"/>
        <end position="63"/>
    </location>
</feature>
<feature type="region of interest" description="Disordered" evidence="2">
    <location>
        <begin position="1606"/>
        <end position="1663"/>
    </location>
</feature>
<evidence type="ECO:0008006" key="5">
    <source>
        <dbReference type="Google" id="ProtNLM"/>
    </source>
</evidence>
<organism evidence="3 4">
    <name type="scientific">Candolleomyces aberdarensis</name>
    <dbReference type="NCBI Taxonomy" id="2316362"/>
    <lineage>
        <taxon>Eukaryota</taxon>
        <taxon>Fungi</taxon>
        <taxon>Dikarya</taxon>
        <taxon>Basidiomycota</taxon>
        <taxon>Agaricomycotina</taxon>
        <taxon>Agaricomycetes</taxon>
        <taxon>Agaricomycetidae</taxon>
        <taxon>Agaricales</taxon>
        <taxon>Agaricineae</taxon>
        <taxon>Psathyrellaceae</taxon>
        <taxon>Candolleomyces</taxon>
    </lineage>
</organism>
<evidence type="ECO:0000256" key="1">
    <source>
        <dbReference type="SAM" id="Coils"/>
    </source>
</evidence>
<feature type="compositionally biased region" description="Polar residues" evidence="2">
    <location>
        <begin position="10"/>
        <end position="24"/>
    </location>
</feature>
<keyword evidence="1" id="KW-0175">Coiled coil</keyword>
<feature type="region of interest" description="Disordered" evidence="2">
    <location>
        <begin position="1238"/>
        <end position="1263"/>
    </location>
</feature>
<feature type="region of interest" description="Disordered" evidence="2">
    <location>
        <begin position="1064"/>
        <end position="1090"/>
    </location>
</feature>
<feature type="compositionally biased region" description="Polar residues" evidence="2">
    <location>
        <begin position="1522"/>
        <end position="1564"/>
    </location>
</feature>
<feature type="region of interest" description="Disordered" evidence="2">
    <location>
        <begin position="1429"/>
        <end position="1594"/>
    </location>
</feature>
<dbReference type="Proteomes" id="UP000290288">
    <property type="component" value="Unassembled WGS sequence"/>
</dbReference>
<evidence type="ECO:0000256" key="2">
    <source>
        <dbReference type="SAM" id="MobiDB-lite"/>
    </source>
</evidence>
<keyword evidence="4" id="KW-1185">Reference proteome</keyword>
<feature type="region of interest" description="Disordered" evidence="2">
    <location>
        <begin position="1149"/>
        <end position="1187"/>
    </location>
</feature>
<feature type="region of interest" description="Disordered" evidence="2">
    <location>
        <begin position="1"/>
        <end position="100"/>
    </location>
</feature>